<dbReference type="PANTHER" id="PTHR44757:SF2">
    <property type="entry name" value="BIOFILM ARCHITECTURE MAINTENANCE PROTEIN MBAA"/>
    <property type="match status" value="1"/>
</dbReference>
<dbReference type="EMBL" id="FUYR01000001">
    <property type="protein sequence ID" value="SKB41398.1"/>
    <property type="molecule type" value="Genomic_DNA"/>
</dbReference>
<gene>
    <name evidence="5" type="ORF">SAMN05661099_1220</name>
</gene>
<dbReference type="GO" id="GO:0000155">
    <property type="term" value="F:phosphorelay sensor kinase activity"/>
    <property type="evidence" value="ECO:0007669"/>
    <property type="project" value="InterPro"/>
</dbReference>
<dbReference type="SUPFAM" id="SSF55785">
    <property type="entry name" value="PYP-like sensor domain (PAS domain)"/>
    <property type="match status" value="3"/>
</dbReference>
<dbReference type="NCBIfam" id="TIGR00229">
    <property type="entry name" value="sensory_box"/>
    <property type="match status" value="3"/>
</dbReference>
<dbReference type="Pfam" id="PF08448">
    <property type="entry name" value="PAS_4"/>
    <property type="match status" value="2"/>
</dbReference>
<dbReference type="PROSITE" id="PS50113">
    <property type="entry name" value="PAC"/>
    <property type="match status" value="1"/>
</dbReference>
<dbReference type="SMART" id="SM00091">
    <property type="entry name" value="PAS"/>
    <property type="match status" value="3"/>
</dbReference>
<comment type="catalytic activity">
    <reaction evidence="1">
        <text>ATP + protein L-histidine = ADP + protein N-phospho-L-histidine.</text>
        <dbReference type="EC" id="2.7.13.3"/>
    </reaction>
</comment>
<name>A0A1T5B2C5_9SPHI</name>
<dbReference type="AlphaFoldDB" id="A0A1T5B2C5"/>
<organism evidence="5 6">
    <name type="scientific">Daejeonella lutea</name>
    <dbReference type="NCBI Taxonomy" id="572036"/>
    <lineage>
        <taxon>Bacteria</taxon>
        <taxon>Pseudomonadati</taxon>
        <taxon>Bacteroidota</taxon>
        <taxon>Sphingobacteriia</taxon>
        <taxon>Sphingobacteriales</taxon>
        <taxon>Sphingobacteriaceae</taxon>
        <taxon>Daejeonella</taxon>
    </lineage>
</organism>
<dbReference type="CDD" id="cd00130">
    <property type="entry name" value="PAS"/>
    <property type="match status" value="2"/>
</dbReference>
<evidence type="ECO:0000313" key="6">
    <source>
        <dbReference type="Proteomes" id="UP000189981"/>
    </source>
</evidence>
<dbReference type="Gene3D" id="1.10.287.130">
    <property type="match status" value="1"/>
</dbReference>
<proteinExistence type="predicted"/>
<reference evidence="6" key="1">
    <citation type="submission" date="2017-02" db="EMBL/GenBank/DDBJ databases">
        <authorList>
            <person name="Varghese N."/>
            <person name="Submissions S."/>
        </authorList>
    </citation>
    <scope>NUCLEOTIDE SEQUENCE [LARGE SCALE GENOMIC DNA]</scope>
    <source>
        <strain evidence="6">DSM 22385</strain>
    </source>
</reference>
<dbReference type="InterPro" id="IPR052155">
    <property type="entry name" value="Biofilm_reg_signaling"/>
</dbReference>
<dbReference type="InterPro" id="IPR035965">
    <property type="entry name" value="PAS-like_dom_sf"/>
</dbReference>
<dbReference type="InterPro" id="IPR036097">
    <property type="entry name" value="HisK_dim/P_sf"/>
</dbReference>
<feature type="domain" description="PAC" evidence="4">
    <location>
        <begin position="304"/>
        <end position="359"/>
    </location>
</feature>
<dbReference type="InterPro" id="IPR000014">
    <property type="entry name" value="PAS"/>
</dbReference>
<protein>
    <recommendedName>
        <fullName evidence="2">histidine kinase</fullName>
        <ecNumber evidence="2">2.7.13.3</ecNumber>
    </recommendedName>
</protein>
<keyword evidence="6" id="KW-1185">Reference proteome</keyword>
<dbReference type="EC" id="2.7.13.3" evidence="2"/>
<dbReference type="SUPFAM" id="SSF47384">
    <property type="entry name" value="Homodimeric domain of signal transducing histidine kinase"/>
    <property type="match status" value="1"/>
</dbReference>
<dbReference type="PROSITE" id="PS50112">
    <property type="entry name" value="PAS"/>
    <property type="match status" value="2"/>
</dbReference>
<dbReference type="Gene3D" id="3.30.450.20">
    <property type="entry name" value="PAS domain"/>
    <property type="match status" value="3"/>
</dbReference>
<evidence type="ECO:0000313" key="5">
    <source>
        <dbReference type="EMBL" id="SKB41398.1"/>
    </source>
</evidence>
<dbReference type="InterPro" id="IPR013656">
    <property type="entry name" value="PAS_4"/>
</dbReference>
<accession>A0A1T5B2C5</accession>
<dbReference type="PANTHER" id="PTHR44757">
    <property type="entry name" value="DIGUANYLATE CYCLASE DGCP"/>
    <property type="match status" value="1"/>
</dbReference>
<dbReference type="OrthoDB" id="6231665at2"/>
<dbReference type="Proteomes" id="UP000189981">
    <property type="component" value="Unassembled WGS sequence"/>
</dbReference>
<dbReference type="CDD" id="cd00082">
    <property type="entry name" value="HisKA"/>
    <property type="match status" value="1"/>
</dbReference>
<sequence length="440" mass="51661">MTEATYKQLFYNSPVPMYVFDAETFDFYSVNEAALQQYGYTQAEFLQLKATDIRPQEEVASFYHATKGAPERYIDFGRWRHLKKTGEIFNVQVYAHTTEFEGKKVRVVLAINIEDTVRTESDIANILESITDGFYALNRNWEVTYFNKTAERVLGCTRKEIIGKNLWEFFPESKNGRFYTEYSRAMNEGISVHFEECYAPLGVWGSMHVYPTRDGIAVYFVDITEQKKIQEKILRDEENLRAIINNTSDLIWSIGLDYEFISANNAFWERLEQKTGRKVSQLIEGDFERETMEEFSEYYNRCFAGEAFKIIREDKMEGRIIFEEISFNPILDKNRQVVGVSTFARDITKQHLYTQMIEKQNEQLRKIAWIQSHELRAPVANILGLLPLFDRTNLTNPDDLEFFSLMEKAATKMDEIVKKITDETITVEDYWKDSNVKGYW</sequence>
<evidence type="ECO:0000256" key="2">
    <source>
        <dbReference type="ARBA" id="ARBA00012438"/>
    </source>
</evidence>
<dbReference type="InterPro" id="IPR000700">
    <property type="entry name" value="PAS-assoc_C"/>
</dbReference>
<dbReference type="RefSeq" id="WP_079701723.1">
    <property type="nucleotide sequence ID" value="NZ_FUYR01000001.1"/>
</dbReference>
<dbReference type="Pfam" id="PF13426">
    <property type="entry name" value="PAS_9"/>
    <property type="match status" value="1"/>
</dbReference>
<feature type="domain" description="PAS" evidence="3">
    <location>
        <begin position="2"/>
        <end position="46"/>
    </location>
</feature>
<dbReference type="InterPro" id="IPR003661">
    <property type="entry name" value="HisK_dim/P_dom"/>
</dbReference>
<evidence type="ECO:0000259" key="3">
    <source>
        <dbReference type="PROSITE" id="PS50112"/>
    </source>
</evidence>
<dbReference type="STRING" id="572036.SAMN05661099_1220"/>
<evidence type="ECO:0000259" key="4">
    <source>
        <dbReference type="PROSITE" id="PS50113"/>
    </source>
</evidence>
<feature type="domain" description="PAS" evidence="3">
    <location>
        <begin position="119"/>
        <end position="189"/>
    </location>
</feature>
<evidence type="ECO:0000256" key="1">
    <source>
        <dbReference type="ARBA" id="ARBA00000085"/>
    </source>
</evidence>